<name>A0A369QC90_9SPHN</name>
<organism evidence="1 2">
    <name type="scientific">Alteripontixanthobacter maritimus</name>
    <dbReference type="NCBI Taxonomy" id="2161824"/>
    <lineage>
        <taxon>Bacteria</taxon>
        <taxon>Pseudomonadati</taxon>
        <taxon>Pseudomonadota</taxon>
        <taxon>Alphaproteobacteria</taxon>
        <taxon>Sphingomonadales</taxon>
        <taxon>Erythrobacteraceae</taxon>
        <taxon>Alteripontixanthobacter</taxon>
    </lineage>
</organism>
<dbReference type="Proteomes" id="UP000253727">
    <property type="component" value="Unassembled WGS sequence"/>
</dbReference>
<gene>
    <name evidence="1" type="ORF">HME9302_02072</name>
</gene>
<dbReference type="AlphaFoldDB" id="A0A369QC90"/>
<keyword evidence="2" id="KW-1185">Reference proteome</keyword>
<evidence type="ECO:0000313" key="1">
    <source>
        <dbReference type="EMBL" id="RDC60856.1"/>
    </source>
</evidence>
<accession>A0A369QC90</accession>
<sequence length="114" mass="13372">MANQFTAEVDRQHKAILAYLSLAQSLYTLQPCKFYLRRHPFAVLPMSEEDHIRNMCEMYFNRCYEFKERLKRCRNAVDATIEGTINAGPDGGLQRQGSPRLERYSRQRLPPFLS</sequence>
<protein>
    <submittedName>
        <fullName evidence="1">Uncharacterized protein</fullName>
    </submittedName>
</protein>
<reference evidence="1 2" key="1">
    <citation type="submission" date="2018-04" db="EMBL/GenBank/DDBJ databases">
        <title>Altererythrobacter sp. HME9302 genome sequencing and assembly.</title>
        <authorList>
            <person name="Kang H."/>
            <person name="Kim H."/>
            <person name="Joh K."/>
        </authorList>
    </citation>
    <scope>NUCLEOTIDE SEQUENCE [LARGE SCALE GENOMIC DNA]</scope>
    <source>
        <strain evidence="1 2">HME9302</strain>
    </source>
</reference>
<dbReference type="EMBL" id="QBKA01000002">
    <property type="protein sequence ID" value="RDC60856.1"/>
    <property type="molecule type" value="Genomic_DNA"/>
</dbReference>
<proteinExistence type="predicted"/>
<comment type="caution">
    <text evidence="1">The sequence shown here is derived from an EMBL/GenBank/DDBJ whole genome shotgun (WGS) entry which is preliminary data.</text>
</comment>
<evidence type="ECO:0000313" key="2">
    <source>
        <dbReference type="Proteomes" id="UP000253727"/>
    </source>
</evidence>